<sequence length="367" mass="41071">MKIRSICYTFVLLVSPLFASFGQEHLNWFNPLKSGNANIVHGQGEGATAFSRLPESMEDEVRGAVWGLSRHSAGLKLKFTTDAKKITIRYTVSRAHGMPHMPATGVSGLDLYTKSDAGQWIWVKGNYSFADTIKYEFPIVADFKGNRNFDLYLPLYNEVLFLEIGLPDDAEFDFILDDPTELPLVVYGTSIAQGACASRPGMAWTAILERNLNLPLINLGFSGNGQLEDPLITYLGKIESSIYVLDCLPNLVRDSFDEKVVKERIVSAVNYLKEKRPDTPILLVEHAGYTDELINKDREEAYQLRNLWSRQAYEQLMDGGVEGLYYLSRDGIGLSMDATVDGTHPSDLGMDQYARGYTALIKEILNK</sequence>
<dbReference type="EMBL" id="JAANYN010000004">
    <property type="protein sequence ID" value="NHE57387.1"/>
    <property type="molecule type" value="Genomic_DNA"/>
</dbReference>
<dbReference type="Gene3D" id="2.60.120.260">
    <property type="entry name" value="Galactose-binding domain-like"/>
    <property type="match status" value="1"/>
</dbReference>
<keyword evidence="4" id="KW-0378">Hydrolase</keyword>
<accession>A0ABX0H727</accession>
<dbReference type="InterPro" id="IPR032740">
    <property type="entry name" value="GxDLY"/>
</dbReference>
<evidence type="ECO:0000313" key="4">
    <source>
        <dbReference type="EMBL" id="NHE57387.1"/>
    </source>
</evidence>
<dbReference type="GO" id="GO:0016787">
    <property type="term" value="F:hydrolase activity"/>
    <property type="evidence" value="ECO:0007669"/>
    <property type="project" value="UniProtKB-KW"/>
</dbReference>
<evidence type="ECO:0000259" key="2">
    <source>
        <dbReference type="Pfam" id="PF14606"/>
    </source>
</evidence>
<gene>
    <name evidence="4" type="ORF">G9Q97_11250</name>
</gene>
<comment type="caution">
    <text evidence="4">The sequence shown here is derived from an EMBL/GenBank/DDBJ whole genome shotgun (WGS) entry which is preliminary data.</text>
</comment>
<dbReference type="Gene3D" id="3.40.50.1110">
    <property type="entry name" value="SGNH hydrolase"/>
    <property type="match status" value="1"/>
</dbReference>
<keyword evidence="1" id="KW-0732">Signal</keyword>
<evidence type="ECO:0000313" key="5">
    <source>
        <dbReference type="Proteomes" id="UP000649799"/>
    </source>
</evidence>
<dbReference type="Proteomes" id="UP000649799">
    <property type="component" value="Unassembled WGS sequence"/>
</dbReference>
<dbReference type="InterPro" id="IPR036514">
    <property type="entry name" value="SGNH_hydro_sf"/>
</dbReference>
<feature type="chain" id="PRO_5047386054" evidence="1">
    <location>
        <begin position="20"/>
        <end position="367"/>
    </location>
</feature>
<feature type="signal peptide" evidence="1">
    <location>
        <begin position="1"/>
        <end position="19"/>
    </location>
</feature>
<protein>
    <submittedName>
        <fullName evidence="4">Hydrolase</fullName>
    </submittedName>
</protein>
<organism evidence="4 5">
    <name type="scientific">Cyclobacterium plantarum</name>
    <dbReference type="NCBI Taxonomy" id="2716263"/>
    <lineage>
        <taxon>Bacteria</taxon>
        <taxon>Pseudomonadati</taxon>
        <taxon>Bacteroidota</taxon>
        <taxon>Cytophagia</taxon>
        <taxon>Cytophagales</taxon>
        <taxon>Cyclobacteriaceae</taxon>
        <taxon>Cyclobacterium</taxon>
    </lineage>
</organism>
<name>A0ABX0H727_9BACT</name>
<feature type="domain" description="SGNH hydrolase-type esterase N-terminal" evidence="3">
    <location>
        <begin position="27"/>
        <end position="172"/>
    </location>
</feature>
<keyword evidence="5" id="KW-1185">Reference proteome</keyword>
<dbReference type="RefSeq" id="WP_166146869.1">
    <property type="nucleotide sequence ID" value="NZ_JAANYN010000004.1"/>
</dbReference>
<evidence type="ECO:0000259" key="3">
    <source>
        <dbReference type="Pfam" id="PF14607"/>
    </source>
</evidence>
<dbReference type="InterPro" id="IPR013830">
    <property type="entry name" value="SGNH_hydro"/>
</dbReference>
<reference evidence="4 5" key="1">
    <citation type="submission" date="2020-03" db="EMBL/GenBank/DDBJ databases">
        <title>Cyclobacterium plantarum sp. nov., a marine bacterium isolated from a coastal-marine wetland.</title>
        <authorList>
            <person name="Sanchez-Porro C."/>
            <person name="Ventosa A."/>
            <person name="Amoozegar M."/>
        </authorList>
    </citation>
    <scope>NUCLEOTIDE SEQUENCE [LARGE SCALE GENOMIC DNA]</scope>
    <source>
        <strain evidence="4 5">GBPx2</strain>
    </source>
</reference>
<dbReference type="Pfam" id="PF14607">
    <property type="entry name" value="GxDLY"/>
    <property type="match status" value="1"/>
</dbReference>
<dbReference type="SUPFAM" id="SSF52266">
    <property type="entry name" value="SGNH hydrolase"/>
    <property type="match status" value="1"/>
</dbReference>
<feature type="domain" description="SGNH hydrolase-type esterase" evidence="2">
    <location>
        <begin position="183"/>
        <end position="361"/>
    </location>
</feature>
<dbReference type="Pfam" id="PF14606">
    <property type="entry name" value="Lipase_GDSL_3"/>
    <property type="match status" value="1"/>
</dbReference>
<proteinExistence type="predicted"/>
<evidence type="ECO:0000256" key="1">
    <source>
        <dbReference type="SAM" id="SignalP"/>
    </source>
</evidence>